<gene>
    <name evidence="5" type="ORF">UFOPK2292_00951</name>
</gene>
<dbReference type="AlphaFoldDB" id="A0A6J6MK87"/>
<dbReference type="NCBIfam" id="NF002017">
    <property type="entry name" value="PRK00823.1-2"/>
    <property type="match status" value="1"/>
</dbReference>
<dbReference type="InterPro" id="IPR001533">
    <property type="entry name" value="Pterin_deHydtase"/>
</dbReference>
<dbReference type="GO" id="GO:0008124">
    <property type="term" value="F:4-alpha-hydroxytetrahydrobiopterin dehydratase activity"/>
    <property type="evidence" value="ECO:0007669"/>
    <property type="project" value="UniProtKB-EC"/>
</dbReference>
<accession>A0A6J6MK87</accession>
<dbReference type="SUPFAM" id="SSF55248">
    <property type="entry name" value="PCD-like"/>
    <property type="match status" value="1"/>
</dbReference>
<evidence type="ECO:0000256" key="1">
    <source>
        <dbReference type="ARBA" id="ARBA00001554"/>
    </source>
</evidence>
<evidence type="ECO:0000256" key="2">
    <source>
        <dbReference type="ARBA" id="ARBA00006472"/>
    </source>
</evidence>
<dbReference type="InterPro" id="IPR036428">
    <property type="entry name" value="PCD_sf"/>
</dbReference>
<keyword evidence="4" id="KW-0456">Lyase</keyword>
<comment type="similarity">
    <text evidence="2">Belongs to the pterin-4-alpha-carbinolamine dehydratase family.</text>
</comment>
<sequence length="79" mass="9008">MADAWVETDGALYRKFSFNDFAEAFAFMTRVAAIAEAQNHHPDWSNSWNTVEISLRSHDKGSITQRDHQLAKAIDEILI</sequence>
<dbReference type="PANTHER" id="PTHR12599:SF0">
    <property type="entry name" value="PTERIN-4-ALPHA-CARBINOLAMINE DEHYDRATASE"/>
    <property type="match status" value="1"/>
</dbReference>
<evidence type="ECO:0000313" key="5">
    <source>
        <dbReference type="EMBL" id="CAB4673839.1"/>
    </source>
</evidence>
<dbReference type="EC" id="4.2.1.96" evidence="3"/>
<organism evidence="5">
    <name type="scientific">freshwater metagenome</name>
    <dbReference type="NCBI Taxonomy" id="449393"/>
    <lineage>
        <taxon>unclassified sequences</taxon>
        <taxon>metagenomes</taxon>
        <taxon>ecological metagenomes</taxon>
    </lineage>
</organism>
<dbReference type="Pfam" id="PF01329">
    <property type="entry name" value="Pterin_4a"/>
    <property type="match status" value="1"/>
</dbReference>
<evidence type="ECO:0000256" key="3">
    <source>
        <dbReference type="ARBA" id="ARBA00013252"/>
    </source>
</evidence>
<comment type="catalytic activity">
    <reaction evidence="1">
        <text>(4aS,6R)-4a-hydroxy-L-erythro-5,6,7,8-tetrahydrobiopterin = (6R)-L-erythro-6,7-dihydrobiopterin + H2O</text>
        <dbReference type="Rhea" id="RHEA:11920"/>
        <dbReference type="ChEBI" id="CHEBI:15377"/>
        <dbReference type="ChEBI" id="CHEBI:15642"/>
        <dbReference type="ChEBI" id="CHEBI:43120"/>
        <dbReference type="EC" id="4.2.1.96"/>
    </reaction>
</comment>
<dbReference type="GO" id="GO:0006729">
    <property type="term" value="P:tetrahydrobiopterin biosynthetic process"/>
    <property type="evidence" value="ECO:0007669"/>
    <property type="project" value="InterPro"/>
</dbReference>
<proteinExistence type="inferred from homology"/>
<dbReference type="Gene3D" id="3.30.1360.20">
    <property type="entry name" value="Transcriptional coactivator/pterin dehydratase"/>
    <property type="match status" value="1"/>
</dbReference>
<evidence type="ECO:0000256" key="4">
    <source>
        <dbReference type="ARBA" id="ARBA00023239"/>
    </source>
</evidence>
<dbReference type="PANTHER" id="PTHR12599">
    <property type="entry name" value="PTERIN-4-ALPHA-CARBINOLAMINE DEHYDRATASE"/>
    <property type="match status" value="1"/>
</dbReference>
<protein>
    <recommendedName>
        <fullName evidence="3">4a-hydroxytetrahydrobiopterin dehydratase</fullName>
        <ecNumber evidence="3">4.2.1.96</ecNumber>
    </recommendedName>
</protein>
<name>A0A6J6MK87_9ZZZZ</name>
<dbReference type="EMBL" id="CAEZWU010000142">
    <property type="protein sequence ID" value="CAB4673839.1"/>
    <property type="molecule type" value="Genomic_DNA"/>
</dbReference>
<reference evidence="5" key="1">
    <citation type="submission" date="2020-05" db="EMBL/GenBank/DDBJ databases">
        <authorList>
            <person name="Chiriac C."/>
            <person name="Salcher M."/>
            <person name="Ghai R."/>
            <person name="Kavagutti S V."/>
        </authorList>
    </citation>
    <scope>NUCLEOTIDE SEQUENCE</scope>
</reference>